<feature type="signal peptide" evidence="1">
    <location>
        <begin position="1"/>
        <end position="18"/>
    </location>
</feature>
<reference evidence="3" key="1">
    <citation type="submission" date="2017-02" db="UniProtKB">
        <authorList>
            <consortium name="WormBaseParasite"/>
        </authorList>
    </citation>
    <scope>IDENTIFICATION</scope>
</reference>
<dbReference type="WBParaSite" id="SPAL_0000536200.2">
    <property type="protein sequence ID" value="SPAL_0000536200.2"/>
    <property type="gene ID" value="SPAL_0000536200"/>
</dbReference>
<evidence type="ECO:0000256" key="1">
    <source>
        <dbReference type="SAM" id="SignalP"/>
    </source>
</evidence>
<proteinExistence type="predicted"/>
<dbReference type="Proteomes" id="UP000046392">
    <property type="component" value="Unplaced"/>
</dbReference>
<name>A0A0N5BHB9_STREA</name>
<protein>
    <submittedName>
        <fullName evidence="3">ZP domain-containing protein</fullName>
    </submittedName>
</protein>
<feature type="chain" id="PRO_5005894361" evidence="1">
    <location>
        <begin position="19"/>
        <end position="128"/>
    </location>
</feature>
<organism evidence="2 3">
    <name type="scientific">Strongyloides papillosus</name>
    <name type="common">Intestinal threadworm</name>
    <dbReference type="NCBI Taxonomy" id="174720"/>
    <lineage>
        <taxon>Eukaryota</taxon>
        <taxon>Metazoa</taxon>
        <taxon>Ecdysozoa</taxon>
        <taxon>Nematoda</taxon>
        <taxon>Chromadorea</taxon>
        <taxon>Rhabditida</taxon>
        <taxon>Tylenchina</taxon>
        <taxon>Panagrolaimomorpha</taxon>
        <taxon>Strongyloidoidea</taxon>
        <taxon>Strongyloididae</taxon>
        <taxon>Strongyloides</taxon>
    </lineage>
</organism>
<keyword evidence="2" id="KW-1185">Reference proteome</keyword>
<dbReference type="AlphaFoldDB" id="A0A0N5BHB9"/>
<evidence type="ECO:0000313" key="3">
    <source>
        <dbReference type="WBParaSite" id="SPAL_0000536200.2"/>
    </source>
</evidence>
<sequence length="128" mass="14595">MFLRILITLLIIPISSNAYGYDYQENYDVIVDGTPRFIGMEEGDYFGGGVNIECSDNRFVGNGYTLKDGNQYTIRTRSNGNDIPGECQIVFNIKVKKSLKSVCKHQTKKSYYFKCPFSLNISQKLDYS</sequence>
<keyword evidence="1" id="KW-0732">Signal</keyword>
<evidence type="ECO:0000313" key="2">
    <source>
        <dbReference type="Proteomes" id="UP000046392"/>
    </source>
</evidence>
<accession>A0A0N5BHB9</accession>